<gene>
    <name evidence="1" type="ORF">PSYICH_LOCUS14889</name>
</gene>
<dbReference type="AlphaFoldDB" id="A0A9P0DDT4"/>
<dbReference type="EMBL" id="OV651820">
    <property type="protein sequence ID" value="CAH1114918.1"/>
    <property type="molecule type" value="Genomic_DNA"/>
</dbReference>
<evidence type="ECO:0000313" key="1">
    <source>
        <dbReference type="EMBL" id="CAH1114918.1"/>
    </source>
</evidence>
<evidence type="ECO:0000313" key="2">
    <source>
        <dbReference type="Proteomes" id="UP001153636"/>
    </source>
</evidence>
<dbReference type="OrthoDB" id="6767358at2759"/>
<protein>
    <submittedName>
        <fullName evidence="1">Uncharacterized protein</fullName>
    </submittedName>
</protein>
<keyword evidence="2" id="KW-1185">Reference proteome</keyword>
<sequence length="232" mass="26302">MSFSFTLTGNSSILSYDFNPPIYLDENTDYEIGLVSFNSFNTIPNIDNTNNIFVWGEKNKMNIFKVPTGAYELDELIRVLKEHMNDIDKNSEIKIVPDLNTSKISISSNRIISFNNTNSIAEVFGFGAKRLEPHKTYISDHPVKILKVNSIGIDCSIAAGSYLNGKPVHIIHQFFPTVPSGYKIVESPQNILYYPVSVKTINNLTIKIIDQSRNLINFRKEEITVTLHIRKV</sequence>
<accession>A0A9P0DDT4</accession>
<reference evidence="1" key="1">
    <citation type="submission" date="2022-01" db="EMBL/GenBank/DDBJ databases">
        <authorList>
            <person name="King R."/>
        </authorList>
    </citation>
    <scope>NUCLEOTIDE SEQUENCE</scope>
</reference>
<name>A0A9P0DDT4_9CUCU</name>
<organism evidence="1 2">
    <name type="scientific">Psylliodes chrysocephalus</name>
    <dbReference type="NCBI Taxonomy" id="3402493"/>
    <lineage>
        <taxon>Eukaryota</taxon>
        <taxon>Metazoa</taxon>
        <taxon>Ecdysozoa</taxon>
        <taxon>Arthropoda</taxon>
        <taxon>Hexapoda</taxon>
        <taxon>Insecta</taxon>
        <taxon>Pterygota</taxon>
        <taxon>Neoptera</taxon>
        <taxon>Endopterygota</taxon>
        <taxon>Coleoptera</taxon>
        <taxon>Polyphaga</taxon>
        <taxon>Cucujiformia</taxon>
        <taxon>Chrysomeloidea</taxon>
        <taxon>Chrysomelidae</taxon>
        <taxon>Galerucinae</taxon>
        <taxon>Alticini</taxon>
        <taxon>Psylliodes</taxon>
    </lineage>
</organism>
<proteinExistence type="predicted"/>
<dbReference type="Proteomes" id="UP001153636">
    <property type="component" value="Chromosome 8"/>
</dbReference>